<keyword evidence="2" id="KW-1185">Reference proteome</keyword>
<comment type="caution">
    <text evidence="1">The sequence shown here is derived from an EMBL/GenBank/DDBJ whole genome shotgun (WGS) entry which is preliminary data.</text>
</comment>
<gene>
    <name evidence="1" type="ORF">HJG63_017195</name>
</gene>
<dbReference type="AlphaFoldDB" id="A0A7J8JLF5"/>
<proteinExistence type="predicted"/>
<protein>
    <submittedName>
        <fullName evidence="1">SR-related CTD associated factor 11</fullName>
    </submittedName>
</protein>
<evidence type="ECO:0000313" key="2">
    <source>
        <dbReference type="Proteomes" id="UP000593571"/>
    </source>
</evidence>
<accession>A0A7J8JLF5</accession>
<reference evidence="1 2" key="1">
    <citation type="journal article" date="2020" name="Nature">
        <title>Six reference-quality genomes reveal evolution of bat adaptations.</title>
        <authorList>
            <person name="Jebb D."/>
            <person name="Huang Z."/>
            <person name="Pippel M."/>
            <person name="Hughes G.M."/>
            <person name="Lavrichenko K."/>
            <person name="Devanna P."/>
            <person name="Winkler S."/>
            <person name="Jermiin L.S."/>
            <person name="Skirmuntt E.C."/>
            <person name="Katzourakis A."/>
            <person name="Burkitt-Gray L."/>
            <person name="Ray D.A."/>
            <person name="Sullivan K.A.M."/>
            <person name="Roscito J.G."/>
            <person name="Kirilenko B.M."/>
            <person name="Davalos L.M."/>
            <person name="Corthals A.P."/>
            <person name="Power M.L."/>
            <person name="Jones G."/>
            <person name="Ransome R.D."/>
            <person name="Dechmann D.K.N."/>
            <person name="Locatelli A.G."/>
            <person name="Puechmaille S.J."/>
            <person name="Fedrigo O."/>
            <person name="Jarvis E.D."/>
            <person name="Hiller M."/>
            <person name="Vernes S.C."/>
            <person name="Myers E.W."/>
            <person name="Teeling E.C."/>
        </authorList>
    </citation>
    <scope>NUCLEOTIDE SEQUENCE [LARGE SCALE GENOMIC DNA]</scope>
    <source>
        <strain evidence="1">MRouAeg1</strain>
        <tissue evidence="1">Muscle</tissue>
    </source>
</reference>
<dbReference type="Proteomes" id="UP000593571">
    <property type="component" value="Unassembled WGS sequence"/>
</dbReference>
<name>A0A7J8JLF5_ROUAE</name>
<dbReference type="EMBL" id="JACASE010000002">
    <property type="protein sequence ID" value="KAF6497568.1"/>
    <property type="molecule type" value="Genomic_DNA"/>
</dbReference>
<sequence length="57" mass="7296">MHHIFRKFWYFLQRICISTYSRRGREEANFWYIKHQRIKTKTCSNNSYKEIYTYHKS</sequence>
<evidence type="ECO:0000313" key="1">
    <source>
        <dbReference type="EMBL" id="KAF6497568.1"/>
    </source>
</evidence>
<organism evidence="1 2">
    <name type="scientific">Rousettus aegyptiacus</name>
    <name type="common">Egyptian fruit bat</name>
    <name type="synonym">Pteropus aegyptiacus</name>
    <dbReference type="NCBI Taxonomy" id="9407"/>
    <lineage>
        <taxon>Eukaryota</taxon>
        <taxon>Metazoa</taxon>
        <taxon>Chordata</taxon>
        <taxon>Craniata</taxon>
        <taxon>Vertebrata</taxon>
        <taxon>Euteleostomi</taxon>
        <taxon>Mammalia</taxon>
        <taxon>Eutheria</taxon>
        <taxon>Laurasiatheria</taxon>
        <taxon>Chiroptera</taxon>
        <taxon>Yinpterochiroptera</taxon>
        <taxon>Pteropodoidea</taxon>
        <taxon>Pteropodidae</taxon>
        <taxon>Rousettinae</taxon>
        <taxon>Rousettus</taxon>
    </lineage>
</organism>